<dbReference type="EMBL" id="JRKI01000062">
    <property type="protein sequence ID" value="KIZ13726.1"/>
    <property type="molecule type" value="Genomic_DNA"/>
</dbReference>
<sequence>MTHATARFLILLLRLMFPARGRHRSSDALPAARREAAPTPVPPRVLVRQPDMLHGEDSYLIRSYVLTPEERRERRAQRGRRRDLWLAVHGYDTGPRWIHGVEVMG</sequence>
<reference evidence="2 3" key="1">
    <citation type="submission" date="2014-09" db="EMBL/GenBank/DDBJ databases">
        <title>Draft genome sequence of Streptomyces natalensis ATCC 27448, producer of the antifungal pimaricin.</title>
        <authorList>
            <person name="Mendes M.V."/>
            <person name="Beites T."/>
            <person name="Pires S."/>
            <person name="Santos C.L."/>
            <person name="Moradas-Ferreira P."/>
        </authorList>
    </citation>
    <scope>NUCLEOTIDE SEQUENCE [LARGE SCALE GENOMIC DNA]</scope>
    <source>
        <strain evidence="2 3">ATCC 27448</strain>
    </source>
</reference>
<gene>
    <name evidence="2" type="ORF">SNA_37645</name>
</gene>
<comment type="caution">
    <text evidence="2">The sequence shown here is derived from an EMBL/GenBank/DDBJ whole genome shotgun (WGS) entry which is preliminary data.</text>
</comment>
<name>A0A0D7CCG7_9ACTN</name>
<feature type="region of interest" description="Disordered" evidence="1">
    <location>
        <begin position="25"/>
        <end position="45"/>
    </location>
</feature>
<accession>A0A0D7CCG7</accession>
<dbReference type="AlphaFoldDB" id="A0A0D7CCG7"/>
<proteinExistence type="predicted"/>
<evidence type="ECO:0000256" key="1">
    <source>
        <dbReference type="SAM" id="MobiDB-lite"/>
    </source>
</evidence>
<organism evidence="2 3">
    <name type="scientific">Streptomyces natalensis ATCC 27448</name>
    <dbReference type="NCBI Taxonomy" id="1240678"/>
    <lineage>
        <taxon>Bacteria</taxon>
        <taxon>Bacillati</taxon>
        <taxon>Actinomycetota</taxon>
        <taxon>Actinomycetes</taxon>
        <taxon>Kitasatosporales</taxon>
        <taxon>Streptomycetaceae</taxon>
        <taxon>Streptomyces</taxon>
    </lineage>
</organism>
<keyword evidence="3" id="KW-1185">Reference proteome</keyword>
<evidence type="ECO:0000313" key="3">
    <source>
        <dbReference type="Proteomes" id="UP000032458"/>
    </source>
</evidence>
<protein>
    <submittedName>
        <fullName evidence="2">Uncharacterized protein</fullName>
    </submittedName>
</protein>
<dbReference type="Proteomes" id="UP000032458">
    <property type="component" value="Unassembled WGS sequence"/>
</dbReference>
<dbReference type="PATRIC" id="fig|1240678.4.peg.8022"/>
<evidence type="ECO:0000313" key="2">
    <source>
        <dbReference type="EMBL" id="KIZ13726.1"/>
    </source>
</evidence>